<dbReference type="GO" id="GO:0005524">
    <property type="term" value="F:ATP binding"/>
    <property type="evidence" value="ECO:0007669"/>
    <property type="project" value="UniProtKB-UniRule"/>
</dbReference>
<evidence type="ECO:0000313" key="15">
    <source>
        <dbReference type="EMBL" id="MBK5929547.1"/>
    </source>
</evidence>
<keyword evidence="5 12" id="KW-0545">Nucleotide biosynthesis</keyword>
<evidence type="ECO:0000256" key="13">
    <source>
        <dbReference type="SAM" id="MobiDB-lite"/>
    </source>
</evidence>
<evidence type="ECO:0000256" key="1">
    <source>
        <dbReference type="ARBA" id="ARBA00009776"/>
    </source>
</evidence>
<dbReference type="CDD" id="cd01672">
    <property type="entry name" value="TMPK"/>
    <property type="match status" value="1"/>
</dbReference>
<dbReference type="AlphaFoldDB" id="A0AAJ0UDQ1"/>
<feature type="binding site" evidence="12">
    <location>
        <begin position="32"/>
        <end position="39"/>
    </location>
    <ligand>
        <name>ATP</name>
        <dbReference type="ChEBI" id="CHEBI:30616"/>
    </ligand>
</feature>
<evidence type="ECO:0000256" key="5">
    <source>
        <dbReference type="ARBA" id="ARBA00022727"/>
    </source>
</evidence>
<reference evidence="15" key="1">
    <citation type="submission" date="2017-05" db="EMBL/GenBank/DDBJ databases">
        <authorList>
            <person name="Imhoff J.F."/>
            <person name="Rahn T."/>
            <person name="Kuenzel S."/>
            <person name="Neulinger S.C."/>
        </authorList>
    </citation>
    <scope>NUCLEOTIDE SEQUENCE</scope>
    <source>
        <strain evidence="15">DSM 4395</strain>
    </source>
</reference>
<keyword evidence="7 12" id="KW-0418">Kinase</keyword>
<comment type="caution">
    <text evidence="15">The sequence shown here is derived from an EMBL/GenBank/DDBJ whole genome shotgun (WGS) entry which is preliminary data.</text>
</comment>
<keyword evidence="4 12" id="KW-0808">Transferase</keyword>
<evidence type="ECO:0000256" key="11">
    <source>
        <dbReference type="ARBA" id="ARBA00057735"/>
    </source>
</evidence>
<gene>
    <name evidence="12" type="primary">tmk</name>
    <name evidence="15" type="ORF">CCR82_03110</name>
</gene>
<evidence type="ECO:0000256" key="2">
    <source>
        <dbReference type="ARBA" id="ARBA00012980"/>
    </source>
</evidence>
<comment type="similarity">
    <text evidence="1 12">Belongs to the thymidylate kinase family.</text>
</comment>
<evidence type="ECO:0000256" key="6">
    <source>
        <dbReference type="ARBA" id="ARBA00022741"/>
    </source>
</evidence>
<evidence type="ECO:0000259" key="14">
    <source>
        <dbReference type="Pfam" id="PF02223"/>
    </source>
</evidence>
<protein>
    <recommendedName>
        <fullName evidence="3 12">Thymidylate kinase</fullName>
        <ecNumber evidence="2 12">2.7.4.9</ecNumber>
    </recommendedName>
    <alternativeName>
        <fullName evidence="9 12">dTMP kinase</fullName>
    </alternativeName>
</protein>
<comment type="catalytic activity">
    <reaction evidence="10 12">
        <text>dTMP + ATP = dTDP + ADP</text>
        <dbReference type="Rhea" id="RHEA:13517"/>
        <dbReference type="ChEBI" id="CHEBI:30616"/>
        <dbReference type="ChEBI" id="CHEBI:58369"/>
        <dbReference type="ChEBI" id="CHEBI:63528"/>
        <dbReference type="ChEBI" id="CHEBI:456216"/>
        <dbReference type="EC" id="2.7.4.9"/>
    </reaction>
</comment>
<evidence type="ECO:0000256" key="7">
    <source>
        <dbReference type="ARBA" id="ARBA00022777"/>
    </source>
</evidence>
<dbReference type="NCBIfam" id="TIGR00041">
    <property type="entry name" value="DTMP_kinase"/>
    <property type="match status" value="1"/>
</dbReference>
<keyword evidence="8 12" id="KW-0067">ATP-binding</keyword>
<dbReference type="GO" id="GO:0006227">
    <property type="term" value="P:dUDP biosynthetic process"/>
    <property type="evidence" value="ECO:0007669"/>
    <property type="project" value="TreeGrafter"/>
</dbReference>
<keyword evidence="16" id="KW-1185">Reference proteome</keyword>
<dbReference type="RefSeq" id="WP_201243937.1">
    <property type="nucleotide sequence ID" value="NZ_NHSF01000018.1"/>
</dbReference>
<dbReference type="EC" id="2.7.4.9" evidence="2 12"/>
<keyword evidence="6 12" id="KW-0547">Nucleotide-binding</keyword>
<dbReference type="SUPFAM" id="SSF52540">
    <property type="entry name" value="P-loop containing nucleoside triphosphate hydrolases"/>
    <property type="match status" value="1"/>
</dbReference>
<evidence type="ECO:0000256" key="10">
    <source>
        <dbReference type="ARBA" id="ARBA00048743"/>
    </source>
</evidence>
<dbReference type="Proteomes" id="UP001296967">
    <property type="component" value="Unassembled WGS sequence"/>
</dbReference>
<organism evidence="15 16">
    <name type="scientific">Halochromatium salexigens</name>
    <name type="common">Chromatium salexigens</name>
    <dbReference type="NCBI Taxonomy" id="49447"/>
    <lineage>
        <taxon>Bacteria</taxon>
        <taxon>Pseudomonadati</taxon>
        <taxon>Pseudomonadota</taxon>
        <taxon>Gammaproteobacteria</taxon>
        <taxon>Chromatiales</taxon>
        <taxon>Chromatiaceae</taxon>
        <taxon>Halochromatium</taxon>
    </lineage>
</organism>
<feature type="domain" description="Thymidylate kinase-like" evidence="14">
    <location>
        <begin position="30"/>
        <end position="218"/>
    </location>
</feature>
<proteinExistence type="inferred from homology"/>
<feature type="region of interest" description="Disordered" evidence="13">
    <location>
        <begin position="1"/>
        <end position="20"/>
    </location>
</feature>
<dbReference type="Gene3D" id="3.40.50.300">
    <property type="entry name" value="P-loop containing nucleotide triphosphate hydrolases"/>
    <property type="match status" value="1"/>
</dbReference>
<evidence type="ECO:0000256" key="4">
    <source>
        <dbReference type="ARBA" id="ARBA00022679"/>
    </source>
</evidence>
<evidence type="ECO:0000256" key="3">
    <source>
        <dbReference type="ARBA" id="ARBA00017144"/>
    </source>
</evidence>
<dbReference type="EMBL" id="NHSF01000018">
    <property type="protein sequence ID" value="MBK5929547.1"/>
    <property type="molecule type" value="Genomic_DNA"/>
</dbReference>
<name>A0AAJ0UDQ1_HALSE</name>
<dbReference type="PANTHER" id="PTHR10344">
    <property type="entry name" value="THYMIDYLATE KINASE"/>
    <property type="match status" value="1"/>
</dbReference>
<dbReference type="GO" id="GO:0006233">
    <property type="term" value="P:dTDP biosynthetic process"/>
    <property type="evidence" value="ECO:0007669"/>
    <property type="project" value="InterPro"/>
</dbReference>
<reference evidence="15" key="2">
    <citation type="journal article" date="2020" name="Microorganisms">
        <title>Osmotic Adaptation and Compatible Solute Biosynthesis of Phototrophic Bacteria as Revealed from Genome Analyses.</title>
        <authorList>
            <person name="Imhoff J.F."/>
            <person name="Rahn T."/>
            <person name="Kunzel S."/>
            <person name="Keller A."/>
            <person name="Neulinger S.C."/>
        </authorList>
    </citation>
    <scope>NUCLEOTIDE SEQUENCE</scope>
    <source>
        <strain evidence="15">DSM 4395</strain>
    </source>
</reference>
<evidence type="ECO:0000313" key="16">
    <source>
        <dbReference type="Proteomes" id="UP001296967"/>
    </source>
</evidence>
<sequence length="231" mass="25070">MYAGASRSDASLDASPCASGAKDRGRFITLEGGEGAGKSTQLARLVDWLRGQGIDPVVTREPGGTPAAERIRGLLLDAAQTGLSTEAELLLMFAARADHLAHCIEPALSAGRWVICDRFTDATYAYQGGGRGLEQARIAELERFVQRGLRPDLTLILDLPVASGLARAHRRSTPDRFEVEDLAFFERVRATYLEIAERCAERVCLIRADQSEEAVAAEMRACLAERLLAGR</sequence>
<dbReference type="InterPro" id="IPR018094">
    <property type="entry name" value="Thymidylate_kinase"/>
</dbReference>
<dbReference type="GO" id="GO:0005829">
    <property type="term" value="C:cytosol"/>
    <property type="evidence" value="ECO:0007669"/>
    <property type="project" value="TreeGrafter"/>
</dbReference>
<evidence type="ECO:0000256" key="9">
    <source>
        <dbReference type="ARBA" id="ARBA00029962"/>
    </source>
</evidence>
<dbReference type="GO" id="GO:0006235">
    <property type="term" value="P:dTTP biosynthetic process"/>
    <property type="evidence" value="ECO:0007669"/>
    <property type="project" value="UniProtKB-UniRule"/>
</dbReference>
<accession>A0AAJ0UDQ1</accession>
<dbReference type="InterPro" id="IPR039430">
    <property type="entry name" value="Thymidylate_kin-like_dom"/>
</dbReference>
<comment type="function">
    <text evidence="11 12">Phosphorylation of dTMP to form dTDP in both de novo and salvage pathways of dTTP synthesis.</text>
</comment>
<dbReference type="FunFam" id="3.40.50.300:FF:000225">
    <property type="entry name" value="Thymidylate kinase"/>
    <property type="match status" value="1"/>
</dbReference>
<dbReference type="GO" id="GO:0004798">
    <property type="term" value="F:dTMP kinase activity"/>
    <property type="evidence" value="ECO:0007669"/>
    <property type="project" value="UniProtKB-UniRule"/>
</dbReference>
<dbReference type="InterPro" id="IPR027417">
    <property type="entry name" value="P-loop_NTPase"/>
</dbReference>
<dbReference type="HAMAP" id="MF_00165">
    <property type="entry name" value="Thymidylate_kinase"/>
    <property type="match status" value="1"/>
</dbReference>
<evidence type="ECO:0000256" key="8">
    <source>
        <dbReference type="ARBA" id="ARBA00022840"/>
    </source>
</evidence>
<dbReference type="PANTHER" id="PTHR10344:SF4">
    <property type="entry name" value="UMP-CMP KINASE 2, MITOCHONDRIAL"/>
    <property type="match status" value="1"/>
</dbReference>
<dbReference type="Pfam" id="PF02223">
    <property type="entry name" value="Thymidylate_kin"/>
    <property type="match status" value="1"/>
</dbReference>
<evidence type="ECO:0000256" key="12">
    <source>
        <dbReference type="HAMAP-Rule" id="MF_00165"/>
    </source>
</evidence>